<sequence length="96" mass="11597">MIDQYIKNNKNFIFLIKDKKINNKKLNSNQLFIIINALKFYDEYKISPSIKMLIFYIKKNFGQKYGNIKYIKNNFKNLNLIYKISNLNNNINCFLD</sequence>
<proteinExistence type="predicted"/>
<dbReference type="OrthoDB" id="9786347at2"/>
<reference evidence="1 2" key="1">
    <citation type="journal article" date="2017" name="Proc. Natl. Acad. Sci. U.S.A.">
        <title>Small genome symbiont underlies cuticle hardness in beetles.</title>
        <authorList>
            <person name="Anbutsu H."/>
            <person name="Moriyama M."/>
            <person name="Nikoh N."/>
            <person name="Hosokawa T."/>
            <person name="Futahashi R."/>
            <person name="Tanahashi M."/>
            <person name="Meng X.Y."/>
            <person name="Kuriwada T."/>
            <person name="Mori N."/>
            <person name="Oshima K."/>
            <person name="Hattori M."/>
            <person name="Fujie M."/>
            <person name="Satoh N."/>
            <person name="Maeda T."/>
            <person name="Shigenobu S."/>
            <person name="Koga R."/>
            <person name="Fukatsu T."/>
        </authorList>
    </citation>
    <scope>NUCLEOTIDE SEQUENCE [LARGE SCALE GENOMIC DNA]</scope>
    <source>
        <strain evidence="1">NARRFE1</strain>
    </source>
</reference>
<keyword evidence="1" id="KW-0808">Transferase</keyword>
<protein>
    <submittedName>
        <fullName evidence="1">Sulfurtransferase</fullName>
    </submittedName>
</protein>
<gene>
    <name evidence="1" type="primary">tusE</name>
    <name evidence="1" type="ORF">NARRFE1_00900</name>
</gene>
<dbReference type="RefSeq" id="WP_148708389.1">
    <property type="nucleotide sequence ID" value="NZ_AP018161.1"/>
</dbReference>
<evidence type="ECO:0000313" key="1">
    <source>
        <dbReference type="EMBL" id="BBA85039.1"/>
    </source>
</evidence>
<dbReference type="Proteomes" id="UP000289537">
    <property type="component" value="Chromosome"/>
</dbReference>
<dbReference type="GO" id="GO:0016740">
    <property type="term" value="F:transferase activity"/>
    <property type="evidence" value="ECO:0007669"/>
    <property type="project" value="UniProtKB-KW"/>
</dbReference>
<accession>A0A2Z5TP88</accession>
<name>A0A2Z5TP88_9GAMM</name>
<keyword evidence="2" id="KW-1185">Reference proteome</keyword>
<dbReference type="InterPro" id="IPR042072">
    <property type="entry name" value="DsrC-like_C"/>
</dbReference>
<organism evidence="1 2">
    <name type="scientific">endosymbiont of Rhynchophorus ferrugineus</name>
    <dbReference type="NCBI Taxonomy" id="1972133"/>
    <lineage>
        <taxon>Bacteria</taxon>
        <taxon>Pseudomonadati</taxon>
        <taxon>Pseudomonadota</taxon>
        <taxon>Gammaproteobacteria</taxon>
        <taxon>Candidatus Nardonella</taxon>
    </lineage>
</organism>
<dbReference type="AlphaFoldDB" id="A0A2Z5TP88"/>
<dbReference type="Gene3D" id="1.10.10.370">
    <property type="entry name" value="DsrC-like protein, C-terminal domain"/>
    <property type="match status" value="1"/>
</dbReference>
<dbReference type="EMBL" id="AP018161">
    <property type="protein sequence ID" value="BBA85039.1"/>
    <property type="molecule type" value="Genomic_DNA"/>
</dbReference>
<evidence type="ECO:0000313" key="2">
    <source>
        <dbReference type="Proteomes" id="UP000289537"/>
    </source>
</evidence>
<dbReference type="KEGG" id="eor:NARRFE1_00900"/>